<dbReference type="AlphaFoldDB" id="A0A0P0V2M1"/>
<dbReference type="Gramene" id="Os01t0363950-00">
    <property type="protein sequence ID" value="Os01t0363950-00"/>
    <property type="gene ID" value="Os01g0363950"/>
</dbReference>
<evidence type="ECO:0000313" key="2">
    <source>
        <dbReference type="Proteomes" id="UP000059680"/>
    </source>
</evidence>
<protein>
    <submittedName>
        <fullName evidence="1">Os01g0363950 protein</fullName>
    </submittedName>
</protein>
<gene>
    <name evidence="1" type="ordered locus">Os01g0363950</name>
    <name evidence="1" type="ORF">OSNPB_010363950</name>
</gene>
<organism evidence="1 2">
    <name type="scientific">Oryza sativa subsp. japonica</name>
    <name type="common">Rice</name>
    <dbReference type="NCBI Taxonomy" id="39947"/>
    <lineage>
        <taxon>Eukaryota</taxon>
        <taxon>Viridiplantae</taxon>
        <taxon>Streptophyta</taxon>
        <taxon>Embryophyta</taxon>
        <taxon>Tracheophyta</taxon>
        <taxon>Spermatophyta</taxon>
        <taxon>Magnoliopsida</taxon>
        <taxon>Liliopsida</taxon>
        <taxon>Poales</taxon>
        <taxon>Poaceae</taxon>
        <taxon>BOP clade</taxon>
        <taxon>Oryzoideae</taxon>
        <taxon>Oryzeae</taxon>
        <taxon>Oryzinae</taxon>
        <taxon>Oryza</taxon>
        <taxon>Oryza sativa</taxon>
    </lineage>
</organism>
<reference evidence="1 2" key="3">
    <citation type="journal article" date="2013" name="Rice">
        <title>Improvement of the Oryza sativa Nipponbare reference genome using next generation sequence and optical map data.</title>
        <authorList>
            <person name="Kawahara Y."/>
            <person name="de la Bastide M."/>
            <person name="Hamilton J.P."/>
            <person name="Kanamori H."/>
            <person name="McCombie W.R."/>
            <person name="Ouyang S."/>
            <person name="Schwartz D.C."/>
            <person name="Tanaka T."/>
            <person name="Wu J."/>
            <person name="Zhou S."/>
            <person name="Childs K.L."/>
            <person name="Davidson R.M."/>
            <person name="Lin H."/>
            <person name="Quesada-Ocampo L."/>
            <person name="Vaillancourt B."/>
            <person name="Sakai H."/>
            <person name="Lee S.S."/>
            <person name="Kim J."/>
            <person name="Numa H."/>
            <person name="Itoh T."/>
            <person name="Buell C.R."/>
            <person name="Matsumoto T."/>
        </authorList>
    </citation>
    <scope>NUCLEOTIDE SEQUENCE [LARGE SCALE GENOMIC DNA]</scope>
    <source>
        <strain evidence="2">cv. Nipponbare</strain>
    </source>
</reference>
<dbReference type="PaxDb" id="39947-A0A0P0V2M1"/>
<accession>A0A0P0V2M1</accession>
<keyword evidence="2" id="KW-1185">Reference proteome</keyword>
<evidence type="ECO:0000313" key="1">
    <source>
        <dbReference type="EMBL" id="BAS72123.1"/>
    </source>
</evidence>
<dbReference type="InParanoid" id="A0A0P0V2M1"/>
<name>A0A0P0V2M1_ORYSJ</name>
<sequence>MRTNNLRYQINSQISKFISFCNTEFLPSQSHQRTCNILKPCSRTSEDWSFRTNKNDVFANARTSPVLTCISKVREGGGAGVGGGAPVHHGGD</sequence>
<proteinExistence type="predicted"/>
<dbReference type="EMBL" id="AP014957">
    <property type="protein sequence ID" value="BAS72123.1"/>
    <property type="molecule type" value="Genomic_DNA"/>
</dbReference>
<reference evidence="2" key="1">
    <citation type="journal article" date="2005" name="Nature">
        <title>The map-based sequence of the rice genome.</title>
        <authorList>
            <consortium name="International rice genome sequencing project (IRGSP)"/>
            <person name="Matsumoto T."/>
            <person name="Wu J."/>
            <person name="Kanamori H."/>
            <person name="Katayose Y."/>
            <person name="Fujisawa M."/>
            <person name="Namiki N."/>
            <person name="Mizuno H."/>
            <person name="Yamamoto K."/>
            <person name="Antonio B.A."/>
            <person name="Baba T."/>
            <person name="Sakata K."/>
            <person name="Nagamura Y."/>
            <person name="Aoki H."/>
            <person name="Arikawa K."/>
            <person name="Arita K."/>
            <person name="Bito T."/>
            <person name="Chiden Y."/>
            <person name="Fujitsuka N."/>
            <person name="Fukunaka R."/>
            <person name="Hamada M."/>
            <person name="Harada C."/>
            <person name="Hayashi A."/>
            <person name="Hijishita S."/>
            <person name="Honda M."/>
            <person name="Hosokawa S."/>
            <person name="Ichikawa Y."/>
            <person name="Idonuma A."/>
            <person name="Iijima M."/>
            <person name="Ikeda M."/>
            <person name="Ikeno M."/>
            <person name="Ito K."/>
            <person name="Ito S."/>
            <person name="Ito T."/>
            <person name="Ito Y."/>
            <person name="Ito Y."/>
            <person name="Iwabuchi A."/>
            <person name="Kamiya K."/>
            <person name="Karasawa W."/>
            <person name="Kurita K."/>
            <person name="Katagiri S."/>
            <person name="Kikuta A."/>
            <person name="Kobayashi H."/>
            <person name="Kobayashi N."/>
            <person name="Machita K."/>
            <person name="Maehara T."/>
            <person name="Masukawa M."/>
            <person name="Mizubayashi T."/>
            <person name="Mukai Y."/>
            <person name="Nagasaki H."/>
            <person name="Nagata Y."/>
            <person name="Naito S."/>
            <person name="Nakashima M."/>
            <person name="Nakama Y."/>
            <person name="Nakamichi Y."/>
            <person name="Nakamura M."/>
            <person name="Meguro A."/>
            <person name="Negishi M."/>
            <person name="Ohta I."/>
            <person name="Ohta T."/>
            <person name="Okamoto M."/>
            <person name="Ono N."/>
            <person name="Saji S."/>
            <person name="Sakaguchi M."/>
            <person name="Sakai K."/>
            <person name="Shibata M."/>
            <person name="Shimokawa T."/>
            <person name="Song J."/>
            <person name="Takazaki Y."/>
            <person name="Terasawa K."/>
            <person name="Tsugane M."/>
            <person name="Tsuji K."/>
            <person name="Ueda S."/>
            <person name="Waki K."/>
            <person name="Yamagata H."/>
            <person name="Yamamoto M."/>
            <person name="Yamamoto S."/>
            <person name="Yamane H."/>
            <person name="Yoshiki S."/>
            <person name="Yoshihara R."/>
            <person name="Yukawa K."/>
            <person name="Zhong H."/>
            <person name="Yano M."/>
            <person name="Yuan Q."/>
            <person name="Ouyang S."/>
            <person name="Liu J."/>
            <person name="Jones K.M."/>
            <person name="Gansberger K."/>
            <person name="Moffat K."/>
            <person name="Hill J."/>
            <person name="Bera J."/>
            <person name="Fadrosh D."/>
            <person name="Jin S."/>
            <person name="Johri S."/>
            <person name="Kim M."/>
            <person name="Overton L."/>
            <person name="Reardon M."/>
            <person name="Tsitrin T."/>
            <person name="Vuong H."/>
            <person name="Weaver B."/>
            <person name="Ciecko A."/>
            <person name="Tallon L."/>
            <person name="Jackson J."/>
            <person name="Pai G."/>
            <person name="Aken S.V."/>
            <person name="Utterback T."/>
            <person name="Reidmuller S."/>
            <person name="Feldblyum T."/>
            <person name="Hsiao J."/>
            <person name="Zismann V."/>
            <person name="Iobst S."/>
            <person name="de Vazeille A.R."/>
            <person name="Buell C.R."/>
            <person name="Ying K."/>
            <person name="Li Y."/>
            <person name="Lu T."/>
            <person name="Huang Y."/>
            <person name="Zhao Q."/>
            <person name="Feng Q."/>
            <person name="Zhang L."/>
            <person name="Zhu J."/>
            <person name="Weng Q."/>
            <person name="Mu J."/>
            <person name="Lu Y."/>
            <person name="Fan D."/>
            <person name="Liu Y."/>
            <person name="Guan J."/>
            <person name="Zhang Y."/>
            <person name="Yu S."/>
            <person name="Liu X."/>
            <person name="Zhang Y."/>
            <person name="Hong G."/>
            <person name="Han B."/>
            <person name="Choisne N."/>
            <person name="Demange N."/>
            <person name="Orjeda G."/>
            <person name="Samain S."/>
            <person name="Cattolico L."/>
            <person name="Pelletier E."/>
            <person name="Couloux A."/>
            <person name="Segurens B."/>
            <person name="Wincker P."/>
            <person name="D'Hont A."/>
            <person name="Scarpelli C."/>
            <person name="Weissenbach J."/>
            <person name="Salanoubat M."/>
            <person name="Quetier F."/>
            <person name="Yu Y."/>
            <person name="Kim H.R."/>
            <person name="Rambo T."/>
            <person name="Currie J."/>
            <person name="Collura K."/>
            <person name="Luo M."/>
            <person name="Yang T."/>
            <person name="Ammiraju J.S.S."/>
            <person name="Engler F."/>
            <person name="Soderlund C."/>
            <person name="Wing R.A."/>
            <person name="Palmer L.E."/>
            <person name="de la Bastide M."/>
            <person name="Spiegel L."/>
            <person name="Nascimento L."/>
            <person name="Zutavern T."/>
            <person name="O'Shaughnessy A."/>
            <person name="Dike S."/>
            <person name="Dedhia N."/>
            <person name="Preston R."/>
            <person name="Balija V."/>
            <person name="McCombie W.R."/>
            <person name="Chow T."/>
            <person name="Chen H."/>
            <person name="Chung M."/>
            <person name="Chen C."/>
            <person name="Shaw J."/>
            <person name="Wu H."/>
            <person name="Hsiao K."/>
            <person name="Chao Y."/>
            <person name="Chu M."/>
            <person name="Cheng C."/>
            <person name="Hour A."/>
            <person name="Lee P."/>
            <person name="Lin S."/>
            <person name="Lin Y."/>
            <person name="Liou J."/>
            <person name="Liu S."/>
            <person name="Hsing Y."/>
            <person name="Raghuvanshi S."/>
            <person name="Mohanty A."/>
            <person name="Bharti A.K."/>
            <person name="Gaur A."/>
            <person name="Gupta V."/>
            <person name="Kumar D."/>
            <person name="Ravi V."/>
            <person name="Vij S."/>
            <person name="Kapur A."/>
            <person name="Khurana P."/>
            <person name="Khurana P."/>
            <person name="Khurana J.P."/>
            <person name="Tyagi A.K."/>
            <person name="Gaikwad K."/>
            <person name="Singh A."/>
            <person name="Dalal V."/>
            <person name="Srivastava S."/>
            <person name="Dixit A."/>
            <person name="Pal A.K."/>
            <person name="Ghazi I.A."/>
            <person name="Yadav M."/>
            <person name="Pandit A."/>
            <person name="Bhargava A."/>
            <person name="Sureshbabu K."/>
            <person name="Batra K."/>
            <person name="Sharma T.R."/>
            <person name="Mohapatra T."/>
            <person name="Singh N.K."/>
            <person name="Messing J."/>
            <person name="Nelson A.B."/>
            <person name="Fuks G."/>
            <person name="Kavchok S."/>
            <person name="Keizer G."/>
            <person name="Linton E."/>
            <person name="Llaca V."/>
            <person name="Song R."/>
            <person name="Tanyolac B."/>
            <person name="Young S."/>
            <person name="Ho-Il K."/>
            <person name="Hahn J.H."/>
            <person name="Sangsakoo G."/>
            <person name="Vanavichit A."/>
            <person name="de Mattos Luiz.A.T."/>
            <person name="Zimmer P.D."/>
            <person name="Malone G."/>
            <person name="Dellagostin O."/>
            <person name="de Oliveira A.C."/>
            <person name="Bevan M."/>
            <person name="Bancroft I."/>
            <person name="Minx P."/>
            <person name="Cordum H."/>
            <person name="Wilson R."/>
            <person name="Cheng Z."/>
            <person name="Jin W."/>
            <person name="Jiang J."/>
            <person name="Leong S.A."/>
            <person name="Iwama H."/>
            <person name="Gojobori T."/>
            <person name="Itoh T."/>
            <person name="Niimura Y."/>
            <person name="Fujii Y."/>
            <person name="Habara T."/>
            <person name="Sakai H."/>
            <person name="Sato Y."/>
            <person name="Wilson G."/>
            <person name="Kumar K."/>
            <person name="McCouch S."/>
            <person name="Juretic N."/>
            <person name="Hoen D."/>
            <person name="Wright S."/>
            <person name="Bruskiewich R."/>
            <person name="Bureau T."/>
            <person name="Miyao A."/>
            <person name="Hirochika H."/>
            <person name="Nishikawa T."/>
            <person name="Kadowaki K."/>
            <person name="Sugiura M."/>
            <person name="Burr B."/>
            <person name="Sasaki T."/>
        </authorList>
    </citation>
    <scope>NUCLEOTIDE SEQUENCE [LARGE SCALE GENOMIC DNA]</scope>
    <source>
        <strain evidence="2">cv. Nipponbare</strain>
    </source>
</reference>
<dbReference type="Proteomes" id="UP000059680">
    <property type="component" value="Chromosome 1"/>
</dbReference>
<feature type="non-terminal residue" evidence="1">
    <location>
        <position position="1"/>
    </location>
</feature>
<reference evidence="1 2" key="2">
    <citation type="journal article" date="2013" name="Plant Cell Physiol.">
        <title>Rice Annotation Project Database (RAP-DB): an integrative and interactive database for rice genomics.</title>
        <authorList>
            <person name="Sakai H."/>
            <person name="Lee S.S."/>
            <person name="Tanaka T."/>
            <person name="Numa H."/>
            <person name="Kim J."/>
            <person name="Kawahara Y."/>
            <person name="Wakimoto H."/>
            <person name="Yang C.C."/>
            <person name="Iwamoto M."/>
            <person name="Abe T."/>
            <person name="Yamada Y."/>
            <person name="Muto A."/>
            <person name="Inokuchi H."/>
            <person name="Ikemura T."/>
            <person name="Matsumoto T."/>
            <person name="Sasaki T."/>
            <person name="Itoh T."/>
        </authorList>
    </citation>
    <scope>NUCLEOTIDE SEQUENCE [LARGE SCALE GENOMIC DNA]</scope>
    <source>
        <strain evidence="2">cv. Nipponbare</strain>
    </source>
</reference>